<name>A0ABQ9RIJ0_9PEZI</name>
<evidence type="ECO:0008006" key="4">
    <source>
        <dbReference type="Google" id="ProtNLM"/>
    </source>
</evidence>
<organism evidence="2 3">
    <name type="scientific">Colletotrichum tamarilloi</name>
    <dbReference type="NCBI Taxonomy" id="1209934"/>
    <lineage>
        <taxon>Eukaryota</taxon>
        <taxon>Fungi</taxon>
        <taxon>Dikarya</taxon>
        <taxon>Ascomycota</taxon>
        <taxon>Pezizomycotina</taxon>
        <taxon>Sordariomycetes</taxon>
        <taxon>Hypocreomycetidae</taxon>
        <taxon>Glomerellales</taxon>
        <taxon>Glomerellaceae</taxon>
        <taxon>Colletotrichum</taxon>
        <taxon>Colletotrichum acutatum species complex</taxon>
    </lineage>
</organism>
<proteinExistence type="predicted"/>
<sequence length="133" mass="15056">MSVCPVTPRAVRPWVLSLTWPHFLHLHLGAGMRDLCDSTRHLGKRENRNWRRPLSTLMTLPSIKGLESISRRAGFENGKRFNVPENSSSTHGRKTPISERARPDRKGPAAKVRGGSHYSFFSARVCYAPPIWP</sequence>
<protein>
    <recommendedName>
        <fullName evidence="4">Secreted protein</fullName>
    </recommendedName>
</protein>
<evidence type="ECO:0000256" key="1">
    <source>
        <dbReference type="SAM" id="MobiDB-lite"/>
    </source>
</evidence>
<dbReference type="Proteomes" id="UP001227543">
    <property type="component" value="Unassembled WGS sequence"/>
</dbReference>
<dbReference type="RefSeq" id="XP_060385062.1">
    <property type="nucleotide sequence ID" value="XM_060520417.1"/>
</dbReference>
<comment type="caution">
    <text evidence="2">The sequence shown here is derived from an EMBL/GenBank/DDBJ whole genome shotgun (WGS) entry which is preliminary data.</text>
</comment>
<dbReference type="EMBL" id="MLFU01000010">
    <property type="protein sequence ID" value="KAK1504157.1"/>
    <property type="molecule type" value="Genomic_DNA"/>
</dbReference>
<dbReference type="GeneID" id="85404655"/>
<evidence type="ECO:0000313" key="3">
    <source>
        <dbReference type="Proteomes" id="UP001227543"/>
    </source>
</evidence>
<keyword evidence="3" id="KW-1185">Reference proteome</keyword>
<accession>A0ABQ9RIJ0</accession>
<evidence type="ECO:0000313" key="2">
    <source>
        <dbReference type="EMBL" id="KAK1504157.1"/>
    </source>
</evidence>
<reference evidence="2 3" key="1">
    <citation type="submission" date="2016-10" db="EMBL/GenBank/DDBJ databases">
        <title>The genome sequence of Colletotrichum fioriniae PJ7.</title>
        <authorList>
            <person name="Baroncelli R."/>
        </authorList>
    </citation>
    <scope>NUCLEOTIDE SEQUENCE [LARGE SCALE GENOMIC DNA]</scope>
    <source>
        <strain evidence="2 3">Tom-12</strain>
    </source>
</reference>
<feature type="compositionally biased region" description="Basic and acidic residues" evidence="1">
    <location>
        <begin position="96"/>
        <end position="107"/>
    </location>
</feature>
<feature type="region of interest" description="Disordered" evidence="1">
    <location>
        <begin position="77"/>
        <end position="113"/>
    </location>
</feature>
<gene>
    <name evidence="2" type="ORF">CTAM01_04387</name>
</gene>